<protein>
    <recommendedName>
        <fullName evidence="3">SbsA Ig-like domain-containing protein</fullName>
    </recommendedName>
</protein>
<gene>
    <name evidence="1" type="ORF">EHQ24_08910</name>
</gene>
<keyword evidence="2" id="KW-1185">Reference proteome</keyword>
<organism evidence="1 2">
    <name type="scientific">Leptospira noumeaensis</name>
    <dbReference type="NCBI Taxonomy" id="2484964"/>
    <lineage>
        <taxon>Bacteria</taxon>
        <taxon>Pseudomonadati</taxon>
        <taxon>Spirochaetota</taxon>
        <taxon>Spirochaetia</taxon>
        <taxon>Leptospirales</taxon>
        <taxon>Leptospiraceae</taxon>
        <taxon>Leptospira</taxon>
    </lineage>
</organism>
<comment type="caution">
    <text evidence="1">The sequence shown here is derived from an EMBL/GenBank/DDBJ whole genome shotgun (WGS) entry which is preliminary data.</text>
</comment>
<evidence type="ECO:0008006" key="3">
    <source>
        <dbReference type="Google" id="ProtNLM"/>
    </source>
</evidence>
<accession>A0A4R9I7Q5</accession>
<sequence length="274" mass="29612">MRIQIHKIYFIIFFLPFFSNCYFNPVVNGILNPLEEENNNSFLGLLGLAQGTSNLMITGQIRNPNGVVMLGLGLTPSATANNIKSTSPYMTDAGGRFYLPYQSGRISFDVSQNGSPFFTLILNVLNPNGITAETVGAPAGLEISNLRTISGSETSTFFELVNAYILDGESNEIPLHNAEVSNWIPAFFFAFTEPTIPALTTGPLAADWISQNISISPAASFDNFMIVTGNTLSVAPMSLPGPAVYEITLKSGILSATGKSLTPRTIRFTYNYAP</sequence>
<reference evidence="1" key="1">
    <citation type="journal article" date="2019" name="PLoS Negl. Trop. Dis.">
        <title>Revisiting the worldwide diversity of Leptospira species in the environment.</title>
        <authorList>
            <person name="Vincent A.T."/>
            <person name="Schiettekatte O."/>
            <person name="Bourhy P."/>
            <person name="Veyrier F.J."/>
            <person name="Picardeau M."/>
        </authorList>
    </citation>
    <scope>NUCLEOTIDE SEQUENCE [LARGE SCALE GENOMIC DNA]</scope>
    <source>
        <strain evidence="1">201800287</strain>
    </source>
</reference>
<dbReference type="OrthoDB" id="330286at2"/>
<dbReference type="RefSeq" id="WP_135601317.1">
    <property type="nucleotide sequence ID" value="NZ_RQFK01000026.1"/>
</dbReference>
<dbReference type="EMBL" id="RQFK01000026">
    <property type="protein sequence ID" value="TGK81429.1"/>
    <property type="molecule type" value="Genomic_DNA"/>
</dbReference>
<name>A0A4R9I7Q5_9LEPT</name>
<evidence type="ECO:0000313" key="1">
    <source>
        <dbReference type="EMBL" id="TGK81429.1"/>
    </source>
</evidence>
<evidence type="ECO:0000313" key="2">
    <source>
        <dbReference type="Proteomes" id="UP000298009"/>
    </source>
</evidence>
<proteinExistence type="predicted"/>
<dbReference type="Proteomes" id="UP000298009">
    <property type="component" value="Unassembled WGS sequence"/>
</dbReference>
<dbReference type="AlphaFoldDB" id="A0A4R9I7Q5"/>